<gene>
    <name evidence="4" type="ORF">AZI87_08705</name>
</gene>
<name>A0A162GZ23_BDEBC</name>
<dbReference type="Pfam" id="PF00111">
    <property type="entry name" value="Fer2"/>
    <property type="match status" value="1"/>
</dbReference>
<sequence length="95" mass="10317">MPLISFKKNRPAFEVPSGANLMKSLLEAGLPVASSCDGDGVCAKCKITIVEGKENLTPENETEAFLRESKDLPKDVRISCQTQVIGDVTVDATYW</sequence>
<dbReference type="PROSITE" id="PS51085">
    <property type="entry name" value="2FE2S_FER_2"/>
    <property type="match status" value="1"/>
</dbReference>
<accession>A0A162GZ23</accession>
<keyword evidence="1" id="KW-0285">Flavoprotein</keyword>
<dbReference type="InterPro" id="IPR001041">
    <property type="entry name" value="2Fe-2S_ferredoxin-type"/>
</dbReference>
<dbReference type="PANTHER" id="PTHR43644">
    <property type="entry name" value="NA(+)-TRANSLOCATING NADH-QUINONE REDUCTASE SUBUNIT"/>
    <property type="match status" value="1"/>
</dbReference>
<dbReference type="OrthoDB" id="5293121at2"/>
<proteinExistence type="predicted"/>
<dbReference type="RefSeq" id="WP_063206168.1">
    <property type="nucleotide sequence ID" value="NZ_LUKD01000001.1"/>
</dbReference>
<dbReference type="InterPro" id="IPR036010">
    <property type="entry name" value="2Fe-2S_ferredoxin-like_sf"/>
</dbReference>
<dbReference type="Gene3D" id="3.10.20.30">
    <property type="match status" value="1"/>
</dbReference>
<evidence type="ECO:0000259" key="3">
    <source>
        <dbReference type="PROSITE" id="PS51085"/>
    </source>
</evidence>
<evidence type="ECO:0000256" key="1">
    <source>
        <dbReference type="ARBA" id="ARBA00022630"/>
    </source>
</evidence>
<protein>
    <recommendedName>
        <fullName evidence="3">2Fe-2S ferredoxin-type domain-containing protein</fullName>
    </recommendedName>
</protein>
<evidence type="ECO:0000313" key="4">
    <source>
        <dbReference type="EMBL" id="KYG69271.1"/>
    </source>
</evidence>
<organism evidence="4 5">
    <name type="scientific">Bdellovibrio bacteriovorus</name>
    <dbReference type="NCBI Taxonomy" id="959"/>
    <lineage>
        <taxon>Bacteria</taxon>
        <taxon>Pseudomonadati</taxon>
        <taxon>Bdellovibrionota</taxon>
        <taxon>Bdellovibrionia</taxon>
        <taxon>Bdellovibrionales</taxon>
        <taxon>Pseudobdellovibrionaceae</taxon>
        <taxon>Bdellovibrio</taxon>
    </lineage>
</organism>
<comment type="caution">
    <text evidence="4">The sequence shown here is derived from an EMBL/GenBank/DDBJ whole genome shotgun (WGS) entry which is preliminary data.</text>
</comment>
<evidence type="ECO:0000313" key="5">
    <source>
        <dbReference type="Proteomes" id="UP000075799"/>
    </source>
</evidence>
<dbReference type="EMBL" id="LUKD01000001">
    <property type="protein sequence ID" value="KYG69271.1"/>
    <property type="molecule type" value="Genomic_DNA"/>
</dbReference>
<dbReference type="CDD" id="cd00207">
    <property type="entry name" value="fer2"/>
    <property type="match status" value="1"/>
</dbReference>
<dbReference type="PANTHER" id="PTHR43644:SF1">
    <property type="entry name" value="NAD(P)H-FLAVIN REDUCTASE"/>
    <property type="match status" value="1"/>
</dbReference>
<evidence type="ECO:0000256" key="2">
    <source>
        <dbReference type="ARBA" id="ARBA00022827"/>
    </source>
</evidence>
<dbReference type="InterPro" id="IPR012675">
    <property type="entry name" value="Beta-grasp_dom_sf"/>
</dbReference>
<dbReference type="AlphaFoldDB" id="A0A162GZ23"/>
<dbReference type="SUPFAM" id="SSF54292">
    <property type="entry name" value="2Fe-2S ferredoxin-like"/>
    <property type="match status" value="1"/>
</dbReference>
<dbReference type="GO" id="GO:0051536">
    <property type="term" value="F:iron-sulfur cluster binding"/>
    <property type="evidence" value="ECO:0007669"/>
    <property type="project" value="InterPro"/>
</dbReference>
<keyword evidence="2" id="KW-0274">FAD</keyword>
<dbReference type="Proteomes" id="UP000075799">
    <property type="component" value="Unassembled WGS sequence"/>
</dbReference>
<reference evidence="4 5" key="1">
    <citation type="submission" date="2016-03" db="EMBL/GenBank/DDBJ databases">
        <authorList>
            <person name="Ploux O."/>
        </authorList>
    </citation>
    <scope>NUCLEOTIDE SEQUENCE [LARGE SCALE GENOMIC DNA]</scope>
    <source>
        <strain evidence="4 5">EC13</strain>
    </source>
</reference>
<feature type="domain" description="2Fe-2S ferredoxin-type" evidence="3">
    <location>
        <begin position="2"/>
        <end position="95"/>
    </location>
</feature>